<dbReference type="AlphaFoldDB" id="A0A0L0NP88"/>
<dbReference type="GO" id="GO:0010008">
    <property type="term" value="C:endosome membrane"/>
    <property type="evidence" value="ECO:0007669"/>
    <property type="project" value="TreeGrafter"/>
</dbReference>
<reference evidence="8" key="1">
    <citation type="journal article" date="2015" name="BMC Genomics">
        <title>Draft genome of a commonly misdiagnosed multidrug resistant pathogen Candida auris.</title>
        <authorList>
            <person name="Chatterjee S."/>
            <person name="Alampalli S.V."/>
            <person name="Nageshan R.K."/>
            <person name="Chettiar S.T."/>
            <person name="Joshi S."/>
            <person name="Tatu U.S."/>
        </authorList>
    </citation>
    <scope>NUCLEOTIDE SEQUENCE [LARGE SCALE GENOMIC DNA]</scope>
    <source>
        <strain evidence="8">6684</strain>
    </source>
</reference>
<organism evidence="7 8">
    <name type="scientific">Candidozyma auris</name>
    <name type="common">Yeast</name>
    <name type="synonym">Candida auris</name>
    <dbReference type="NCBI Taxonomy" id="498019"/>
    <lineage>
        <taxon>Eukaryota</taxon>
        <taxon>Fungi</taxon>
        <taxon>Dikarya</taxon>
        <taxon>Ascomycota</taxon>
        <taxon>Saccharomycotina</taxon>
        <taxon>Pichiomycetes</taxon>
        <taxon>Metschnikowiaceae</taxon>
        <taxon>Candidozyma</taxon>
    </lineage>
</organism>
<dbReference type="GO" id="GO:0006661">
    <property type="term" value="P:phosphatidylinositol biosynthetic process"/>
    <property type="evidence" value="ECO:0007669"/>
    <property type="project" value="InterPro"/>
</dbReference>
<keyword evidence="4" id="KW-0472">Membrane</keyword>
<proteinExistence type="inferred from homology"/>
<dbReference type="InterPro" id="IPR021841">
    <property type="entry name" value="VAC14_Fig4p-bd"/>
</dbReference>
<evidence type="ECO:0000256" key="5">
    <source>
        <dbReference type="SAM" id="MobiDB-lite"/>
    </source>
</evidence>
<dbReference type="Proteomes" id="UP000037122">
    <property type="component" value="Unassembled WGS sequence"/>
</dbReference>
<dbReference type="PANTHER" id="PTHR16023">
    <property type="entry name" value="TAX1 BINDING PROTEIN-RELATED"/>
    <property type="match status" value="1"/>
</dbReference>
<feature type="region of interest" description="Disordered" evidence="5">
    <location>
        <begin position="842"/>
        <end position="862"/>
    </location>
</feature>
<dbReference type="InterPro" id="IPR011989">
    <property type="entry name" value="ARM-like"/>
</dbReference>
<comment type="caution">
    <text evidence="7">The sequence shown here is derived from an EMBL/GenBank/DDBJ whole genome shotgun (WGS) entry which is preliminary data.</text>
</comment>
<evidence type="ECO:0000256" key="1">
    <source>
        <dbReference type="ARBA" id="ARBA00004308"/>
    </source>
</evidence>
<dbReference type="GO" id="GO:0000329">
    <property type="term" value="C:fungal-type vacuole membrane"/>
    <property type="evidence" value="ECO:0007669"/>
    <property type="project" value="TreeGrafter"/>
</dbReference>
<evidence type="ECO:0000259" key="6">
    <source>
        <dbReference type="Pfam" id="PF11916"/>
    </source>
</evidence>
<evidence type="ECO:0000256" key="2">
    <source>
        <dbReference type="ARBA" id="ARBA00010225"/>
    </source>
</evidence>
<name>A0A0L0NP88_CANAR</name>
<dbReference type="GO" id="GO:0070772">
    <property type="term" value="C:PAS complex"/>
    <property type="evidence" value="ECO:0007669"/>
    <property type="project" value="InterPro"/>
</dbReference>
<dbReference type="InterPro" id="IPR026825">
    <property type="entry name" value="Vac14"/>
</dbReference>
<evidence type="ECO:0000313" key="7">
    <source>
        <dbReference type="EMBL" id="KND95961.1"/>
    </source>
</evidence>
<dbReference type="InterPro" id="IPR016024">
    <property type="entry name" value="ARM-type_fold"/>
</dbReference>
<dbReference type="VEuPathDB" id="FungiDB:CJJ09_002098"/>
<comment type="similarity">
    <text evidence="2">Belongs to the VAC14 family.</text>
</comment>
<comment type="subcellular location">
    <subcellularLocation>
        <location evidence="1">Endomembrane system</location>
    </subcellularLocation>
</comment>
<dbReference type="SUPFAM" id="SSF48371">
    <property type="entry name" value="ARM repeat"/>
    <property type="match status" value="1"/>
</dbReference>
<evidence type="ECO:0000256" key="3">
    <source>
        <dbReference type="ARBA" id="ARBA00022737"/>
    </source>
</evidence>
<dbReference type="VEuPathDB" id="FungiDB:CJJ07_000539"/>
<feature type="compositionally biased region" description="Low complexity" evidence="5">
    <location>
        <begin position="843"/>
        <end position="858"/>
    </location>
</feature>
<feature type="region of interest" description="Disordered" evidence="5">
    <location>
        <begin position="321"/>
        <end position="365"/>
    </location>
</feature>
<dbReference type="VEuPathDB" id="FungiDB:CJI96_0001559"/>
<dbReference type="Pfam" id="PF11916">
    <property type="entry name" value="Vac14_Fig4_bd"/>
    <property type="match status" value="1"/>
</dbReference>
<protein>
    <recommendedName>
        <fullName evidence="6">Vacuolar protein 14 C-terminal Fig4-binding domain-containing protein</fullName>
    </recommendedName>
</protein>
<feature type="compositionally biased region" description="Polar residues" evidence="5">
    <location>
        <begin position="321"/>
        <end position="356"/>
    </location>
</feature>
<gene>
    <name evidence="7" type="ORF">QG37_07773</name>
</gene>
<keyword evidence="3" id="KW-0677">Repeat</keyword>
<sequence>MAEGRVLEPSIIKDLSNHIYERRKATAFQIEGFTKQALARNDSPTISKIIAELTELLDGVSASATMGAITALGSVSVALGSFAIAYFLDDIVRPIFRTFRDTDARVRYYACESLYNISKIARGEILLYFNEIFDILCILVTDTESSVKNAADILDRLIKDIVTAKSTNYVSILHQKPEETDIVSNRVGPDGKAIQVNNPQDTLKAFSLPKFIPTLLERMYTIDPFAKKFLLSWLELFDDIPSLELLTFLPNFLEPLLRFLMHNCPSDVRVETHNLLNTFLKEIRAIYKVKYELKKKHMLAERQKKSSDSKEQALDDSMNDLSIQNSANDTASIKSSSTTVIRRPATQNGDQELQNETSDDITDQHDDSLFVDGQDIFIDCPRIIDILLSFLRNPSNTPNDVKFNSLSGEPHEISLEIQSTVLKWLQELVSITPTSFSKFLPDCISINMHNVALTDDHKDFELRSQFLAFNQSLQSYLVRLNKSAHSDDGKTSTETNSEAPYISDDAIEGLDKDILDEFTELYLNKSLRVVMSECLHNANELARLTLLDWLMFLYSSYPESFFGLDESNDGQDAGDRYLFDLTALLRSSADASNEVISKVLQLASKISEDNQEFFKEFMVKLISLFETDGVERNGQLRHADEALGQNTISKSKVEFMIRRLCVSISAEKIFQTLSEVLVSFESQNIEFVGNIVVTLNNILLTAHELLGLRRKLKNLDFQRNEDWVFFSTLFQSWCHSPASALSICLLTTNYELAFLIIKCLGELEVTLQLLMQLDILIQLLETPIFLKLRLQLLEPEKHPHLYKTLYGILMIMPQSSTYTTLKNRLSTLAPFHGQSNNSGFSLTTPVSTPGTVPTSTSSQLSARRKKIHELADKFNKVNEMHEAYRARNRLPDWVVVEDSPKDTVKQPEPSIASTDQKGMSSFPPKDRKLKLYRR</sequence>
<evidence type="ECO:0000256" key="4">
    <source>
        <dbReference type="ARBA" id="ARBA00023136"/>
    </source>
</evidence>
<dbReference type="Pfam" id="PF12755">
    <property type="entry name" value="Vac14_Fab1_bd"/>
    <property type="match status" value="1"/>
</dbReference>
<dbReference type="EMBL" id="LGST01000063">
    <property type="protein sequence ID" value="KND95961.1"/>
    <property type="molecule type" value="Genomic_DNA"/>
</dbReference>
<evidence type="ECO:0000313" key="8">
    <source>
        <dbReference type="Proteomes" id="UP000037122"/>
    </source>
</evidence>
<accession>A0A0L0NP88</accession>
<dbReference type="PANTHER" id="PTHR16023:SF0">
    <property type="entry name" value="PROTEIN VAC14 HOMOLOG"/>
    <property type="match status" value="1"/>
</dbReference>
<dbReference type="VEuPathDB" id="FungiDB:QG37_07773"/>
<dbReference type="VEuPathDB" id="FungiDB:CJI97_000128"/>
<feature type="domain" description="Vacuolar protein 14 C-terminal Fig4-binding" evidence="6">
    <location>
        <begin position="648"/>
        <end position="827"/>
    </location>
</feature>
<feature type="region of interest" description="Disordered" evidence="5">
    <location>
        <begin position="897"/>
        <end position="934"/>
    </location>
</feature>
<dbReference type="Gene3D" id="1.25.10.10">
    <property type="entry name" value="Leucine-rich Repeat Variant"/>
    <property type="match status" value="1"/>
</dbReference>
<dbReference type="VEuPathDB" id="FungiDB:B9J08_000123"/>